<protein>
    <submittedName>
        <fullName evidence="1">Uncharacterized protein</fullName>
    </submittedName>
</protein>
<organism evidence="1 2">
    <name type="scientific">Caballeronia pedi</name>
    <dbReference type="NCBI Taxonomy" id="1777141"/>
    <lineage>
        <taxon>Bacteria</taxon>
        <taxon>Pseudomonadati</taxon>
        <taxon>Pseudomonadota</taxon>
        <taxon>Betaproteobacteria</taxon>
        <taxon>Burkholderiales</taxon>
        <taxon>Burkholderiaceae</taxon>
        <taxon>Caballeronia</taxon>
    </lineage>
</organism>
<sequence>MSNVKARLVIRQREEFSPGAFVELMIWHLPQPVPGCTHPYKYRLAYVVGGECVLRYDNERGKGDHRHFVGVETPYVFRSVEQLHADFLSNVQIWNRWRSR</sequence>
<accession>A0A158CDC2</accession>
<dbReference type="InterPro" id="IPR045397">
    <property type="entry name" value="TumE-like"/>
</dbReference>
<dbReference type="AlphaFoldDB" id="A0A158CDC2"/>
<name>A0A158CDC2_9BURK</name>
<keyword evidence="2" id="KW-1185">Reference proteome</keyword>
<evidence type="ECO:0000313" key="2">
    <source>
        <dbReference type="Proteomes" id="UP000054911"/>
    </source>
</evidence>
<dbReference type="STRING" id="1777141.AWB80_05057"/>
<comment type="caution">
    <text evidence="1">The sequence shown here is derived from an EMBL/GenBank/DDBJ whole genome shotgun (WGS) entry which is preliminary data.</text>
</comment>
<dbReference type="EMBL" id="FCOE02000019">
    <property type="protein sequence ID" value="SAK80383.1"/>
    <property type="molecule type" value="Genomic_DNA"/>
</dbReference>
<dbReference type="Pfam" id="PF20126">
    <property type="entry name" value="TumE"/>
    <property type="match status" value="1"/>
</dbReference>
<gene>
    <name evidence="1" type="ORF">AWB80_05057</name>
</gene>
<dbReference type="Proteomes" id="UP000054911">
    <property type="component" value="Unassembled WGS sequence"/>
</dbReference>
<evidence type="ECO:0000313" key="1">
    <source>
        <dbReference type="EMBL" id="SAK80383.1"/>
    </source>
</evidence>
<dbReference type="RefSeq" id="WP_061177460.1">
    <property type="nucleotide sequence ID" value="NZ_FCOE02000019.1"/>
</dbReference>
<proteinExistence type="predicted"/>
<reference evidence="1" key="1">
    <citation type="submission" date="2016-01" db="EMBL/GenBank/DDBJ databases">
        <authorList>
            <person name="Peeters C."/>
        </authorList>
    </citation>
    <scope>NUCLEOTIDE SEQUENCE [LARGE SCALE GENOMIC DNA]</scope>
    <source>
        <strain evidence="1">LMG 29323</strain>
    </source>
</reference>